<dbReference type="Proteomes" id="UP000825701">
    <property type="component" value="Chromosome"/>
</dbReference>
<organism evidence="1 2">
    <name type="scientific">Chenggangzhangella methanolivorans</name>
    <dbReference type="NCBI Taxonomy" id="1437009"/>
    <lineage>
        <taxon>Bacteria</taxon>
        <taxon>Pseudomonadati</taxon>
        <taxon>Pseudomonadota</taxon>
        <taxon>Alphaproteobacteria</taxon>
        <taxon>Hyphomicrobiales</taxon>
        <taxon>Methylopilaceae</taxon>
        <taxon>Chenggangzhangella</taxon>
    </lineage>
</organism>
<sequence length="87" mass="8855">MPSAATHTVDFLSYKSFGHADYTLVFAETSLGMALDAVGDDAANSVIAPELAPASEPVGLGGPEFVATPLPGRAGDLVGAREALKRP</sequence>
<dbReference type="RefSeq" id="WP_261402734.1">
    <property type="nucleotide sequence ID" value="NZ_CP081869.1"/>
</dbReference>
<evidence type="ECO:0000313" key="1">
    <source>
        <dbReference type="EMBL" id="QZN99642.1"/>
    </source>
</evidence>
<protein>
    <submittedName>
        <fullName evidence="1">Uncharacterized protein</fullName>
    </submittedName>
</protein>
<dbReference type="KEGG" id="cmet:K6K41_23580"/>
<name>A0A9E6UHC3_9HYPH</name>
<gene>
    <name evidence="1" type="ORF">K6K41_23580</name>
</gene>
<dbReference type="EMBL" id="CP081869">
    <property type="protein sequence ID" value="QZN99642.1"/>
    <property type="molecule type" value="Genomic_DNA"/>
</dbReference>
<proteinExistence type="predicted"/>
<reference evidence="1" key="1">
    <citation type="submission" date="2021-08" db="EMBL/GenBank/DDBJ databases">
        <authorList>
            <person name="Zhang H."/>
            <person name="Xu M."/>
            <person name="Yu Z."/>
            <person name="Yang L."/>
            <person name="Cai Y."/>
        </authorList>
    </citation>
    <scope>NUCLEOTIDE SEQUENCE</scope>
    <source>
        <strain evidence="1">CHL1</strain>
    </source>
</reference>
<dbReference type="AlphaFoldDB" id="A0A9E6UHC3"/>
<keyword evidence="2" id="KW-1185">Reference proteome</keyword>
<evidence type="ECO:0000313" key="2">
    <source>
        <dbReference type="Proteomes" id="UP000825701"/>
    </source>
</evidence>
<accession>A0A9E6UHC3</accession>